<protein>
    <submittedName>
        <fullName evidence="1">Uncharacterized protein</fullName>
    </submittedName>
</protein>
<dbReference type="EMBL" id="MU003789">
    <property type="protein sequence ID" value="KAF2721598.1"/>
    <property type="molecule type" value="Genomic_DNA"/>
</dbReference>
<dbReference type="Proteomes" id="UP000799441">
    <property type="component" value="Unassembled WGS sequence"/>
</dbReference>
<name>A0A9P4Q9B5_9PEZI</name>
<reference evidence="1" key="1">
    <citation type="journal article" date="2020" name="Stud. Mycol.">
        <title>101 Dothideomycetes genomes: a test case for predicting lifestyles and emergence of pathogens.</title>
        <authorList>
            <person name="Haridas S."/>
            <person name="Albert R."/>
            <person name="Binder M."/>
            <person name="Bloem J."/>
            <person name="Labutti K."/>
            <person name="Salamov A."/>
            <person name="Andreopoulos B."/>
            <person name="Baker S."/>
            <person name="Barry K."/>
            <person name="Bills G."/>
            <person name="Bluhm B."/>
            <person name="Cannon C."/>
            <person name="Castanera R."/>
            <person name="Culley D."/>
            <person name="Daum C."/>
            <person name="Ezra D."/>
            <person name="Gonzalez J."/>
            <person name="Henrissat B."/>
            <person name="Kuo A."/>
            <person name="Liang C."/>
            <person name="Lipzen A."/>
            <person name="Lutzoni F."/>
            <person name="Magnuson J."/>
            <person name="Mondo S."/>
            <person name="Nolan M."/>
            <person name="Ohm R."/>
            <person name="Pangilinan J."/>
            <person name="Park H.-J."/>
            <person name="Ramirez L."/>
            <person name="Alfaro M."/>
            <person name="Sun H."/>
            <person name="Tritt A."/>
            <person name="Yoshinaga Y."/>
            <person name="Zwiers L.-H."/>
            <person name="Turgeon B."/>
            <person name="Goodwin S."/>
            <person name="Spatafora J."/>
            <person name="Crous P."/>
            <person name="Grigoriev I."/>
        </authorList>
    </citation>
    <scope>NUCLEOTIDE SEQUENCE</scope>
    <source>
        <strain evidence="1">CBS 116435</strain>
    </source>
</reference>
<gene>
    <name evidence="1" type="ORF">K431DRAFT_69012</name>
</gene>
<sequence>MRVCIAMMSTVTQRIRKPWVAVHMENGPLRVAAFIIQHPLSVDIASVAEHQSIEVGTLPALLRASSGMSLSNEC</sequence>
<comment type="caution">
    <text evidence="1">The sequence shown here is derived from an EMBL/GenBank/DDBJ whole genome shotgun (WGS) entry which is preliminary data.</text>
</comment>
<accession>A0A9P4Q9B5</accession>
<dbReference type="AlphaFoldDB" id="A0A9P4Q9B5"/>
<organism evidence="1 2">
    <name type="scientific">Polychaeton citri CBS 116435</name>
    <dbReference type="NCBI Taxonomy" id="1314669"/>
    <lineage>
        <taxon>Eukaryota</taxon>
        <taxon>Fungi</taxon>
        <taxon>Dikarya</taxon>
        <taxon>Ascomycota</taxon>
        <taxon>Pezizomycotina</taxon>
        <taxon>Dothideomycetes</taxon>
        <taxon>Dothideomycetidae</taxon>
        <taxon>Capnodiales</taxon>
        <taxon>Capnodiaceae</taxon>
        <taxon>Polychaeton</taxon>
    </lineage>
</organism>
<proteinExistence type="predicted"/>
<evidence type="ECO:0000313" key="1">
    <source>
        <dbReference type="EMBL" id="KAF2721598.1"/>
    </source>
</evidence>
<keyword evidence="2" id="KW-1185">Reference proteome</keyword>
<evidence type="ECO:0000313" key="2">
    <source>
        <dbReference type="Proteomes" id="UP000799441"/>
    </source>
</evidence>